<evidence type="ECO:0000256" key="1">
    <source>
        <dbReference type="SAM" id="MobiDB-lite"/>
    </source>
</evidence>
<dbReference type="Proteomes" id="UP001501721">
    <property type="component" value="Unassembled WGS sequence"/>
</dbReference>
<dbReference type="EMBL" id="BAAATL010000007">
    <property type="protein sequence ID" value="GAA2474558.1"/>
    <property type="molecule type" value="Genomic_DNA"/>
</dbReference>
<gene>
    <name evidence="3" type="ORF">GCM10010422_17220</name>
</gene>
<accession>A0ABN3L1B4</accession>
<reference evidence="3 4" key="1">
    <citation type="journal article" date="2019" name="Int. J. Syst. Evol. Microbiol.">
        <title>The Global Catalogue of Microorganisms (GCM) 10K type strain sequencing project: providing services to taxonomists for standard genome sequencing and annotation.</title>
        <authorList>
            <consortium name="The Broad Institute Genomics Platform"/>
            <consortium name="The Broad Institute Genome Sequencing Center for Infectious Disease"/>
            <person name="Wu L."/>
            <person name="Ma J."/>
        </authorList>
    </citation>
    <scope>NUCLEOTIDE SEQUENCE [LARGE SCALE GENOMIC DNA]</scope>
    <source>
        <strain evidence="3 4">JCM 6923</strain>
    </source>
</reference>
<feature type="region of interest" description="Disordered" evidence="1">
    <location>
        <begin position="54"/>
        <end position="73"/>
    </location>
</feature>
<evidence type="ECO:0000256" key="2">
    <source>
        <dbReference type="SAM" id="Phobius"/>
    </source>
</evidence>
<keyword evidence="2" id="KW-0812">Transmembrane</keyword>
<evidence type="ECO:0000313" key="3">
    <source>
        <dbReference type="EMBL" id="GAA2474558.1"/>
    </source>
</evidence>
<keyword evidence="2" id="KW-1133">Transmembrane helix</keyword>
<evidence type="ECO:0000313" key="4">
    <source>
        <dbReference type="Proteomes" id="UP001501721"/>
    </source>
</evidence>
<keyword evidence="2" id="KW-0472">Membrane</keyword>
<comment type="caution">
    <text evidence="3">The sequence shown here is derived from an EMBL/GenBank/DDBJ whole genome shotgun (WGS) entry which is preliminary data.</text>
</comment>
<keyword evidence="4" id="KW-1185">Reference proteome</keyword>
<organism evidence="3 4">
    <name type="scientific">Streptomyces graminearus</name>
    <dbReference type="NCBI Taxonomy" id="284030"/>
    <lineage>
        <taxon>Bacteria</taxon>
        <taxon>Bacillati</taxon>
        <taxon>Actinomycetota</taxon>
        <taxon>Actinomycetes</taxon>
        <taxon>Kitasatosporales</taxon>
        <taxon>Streptomycetaceae</taxon>
        <taxon>Streptomyces</taxon>
    </lineage>
</organism>
<proteinExistence type="predicted"/>
<feature type="transmembrane region" description="Helical" evidence="2">
    <location>
        <begin position="30"/>
        <end position="51"/>
    </location>
</feature>
<sequence>MEPAVVAAAVFGIAFLVAERVGIGFGFIVAVRVGIGFLVVVTFGLGVLVAAKAPAVPPESSATDSTPAPRARP</sequence>
<protein>
    <submittedName>
        <fullName evidence="3">Uncharacterized protein</fullName>
    </submittedName>
</protein>
<name>A0ABN3L1B4_9ACTN</name>